<dbReference type="OrthoDB" id="9786548at2"/>
<dbReference type="PANTHER" id="PTHR44591:SF25">
    <property type="entry name" value="CHEMOTAXIS TWO-COMPONENT RESPONSE REGULATOR"/>
    <property type="match status" value="1"/>
</dbReference>
<gene>
    <name evidence="4" type="ORF">YBN1229_v1_3365</name>
</gene>
<feature type="modified residue" description="4-aspartylphosphate" evidence="2">
    <location>
        <position position="53"/>
    </location>
</feature>
<dbReference type="Proteomes" id="UP000033187">
    <property type="component" value="Chromosome 1"/>
</dbReference>
<dbReference type="PANTHER" id="PTHR44591">
    <property type="entry name" value="STRESS RESPONSE REGULATOR PROTEIN 1"/>
    <property type="match status" value="1"/>
</dbReference>
<keyword evidence="5" id="KW-1185">Reference proteome</keyword>
<keyword evidence="1 2" id="KW-0597">Phosphoprotein</keyword>
<proteinExistence type="predicted"/>
<evidence type="ECO:0000313" key="5">
    <source>
        <dbReference type="Proteomes" id="UP000033187"/>
    </source>
</evidence>
<organism evidence="4 5">
    <name type="scientific">Candidatus Filomicrobium marinum</name>
    <dbReference type="NCBI Taxonomy" id="1608628"/>
    <lineage>
        <taxon>Bacteria</taxon>
        <taxon>Pseudomonadati</taxon>
        <taxon>Pseudomonadota</taxon>
        <taxon>Alphaproteobacteria</taxon>
        <taxon>Hyphomicrobiales</taxon>
        <taxon>Hyphomicrobiaceae</taxon>
        <taxon>Filomicrobium</taxon>
    </lineage>
</organism>
<sequence length="122" mass="12904">MSKTILTIDDSASVRQMVAMTLTGAGYTVIEAADGAEGFAKATSNKVNAIITDLNMPVMTGIEFIRKYRAHPSSAGVPIVFLTTESDEELKSQAKAAGATGWIVKPFKQDQLLAVVKKIAGS</sequence>
<dbReference type="RefSeq" id="WP_046478414.1">
    <property type="nucleotide sequence ID" value="NZ_LN829118.1"/>
</dbReference>
<name>A0A0D6JJS5_9HYPH</name>
<dbReference type="KEGG" id="fil:BN1229_v1_2552"/>
<dbReference type="GO" id="GO:0000160">
    <property type="term" value="P:phosphorelay signal transduction system"/>
    <property type="evidence" value="ECO:0007669"/>
    <property type="project" value="InterPro"/>
</dbReference>
<dbReference type="CDD" id="cd17562">
    <property type="entry name" value="REC_CheY4-like"/>
    <property type="match status" value="1"/>
</dbReference>
<dbReference type="InterPro" id="IPR050595">
    <property type="entry name" value="Bact_response_regulator"/>
</dbReference>
<dbReference type="SMART" id="SM00448">
    <property type="entry name" value="REC"/>
    <property type="match status" value="1"/>
</dbReference>
<evidence type="ECO:0000256" key="2">
    <source>
        <dbReference type="PROSITE-ProRule" id="PRU00169"/>
    </source>
</evidence>
<feature type="domain" description="Response regulatory" evidence="3">
    <location>
        <begin position="4"/>
        <end position="120"/>
    </location>
</feature>
<evidence type="ECO:0000313" key="4">
    <source>
        <dbReference type="EMBL" id="CPR21932.1"/>
    </source>
</evidence>
<dbReference type="InterPro" id="IPR001789">
    <property type="entry name" value="Sig_transdc_resp-reg_receiver"/>
</dbReference>
<dbReference type="AlphaFoldDB" id="A0A0D6JJS5"/>
<reference evidence="5" key="1">
    <citation type="submission" date="2015-02" db="EMBL/GenBank/DDBJ databases">
        <authorList>
            <person name="Chooi Y.-H."/>
        </authorList>
    </citation>
    <scope>NUCLEOTIDE SEQUENCE [LARGE SCALE GENOMIC DNA]</scope>
    <source>
        <strain evidence="5">strain Y</strain>
    </source>
</reference>
<evidence type="ECO:0000259" key="3">
    <source>
        <dbReference type="PROSITE" id="PS50110"/>
    </source>
</evidence>
<accession>A0A0D6JJS5</accession>
<dbReference type="PROSITE" id="PS50110">
    <property type="entry name" value="RESPONSE_REGULATORY"/>
    <property type="match status" value="1"/>
</dbReference>
<evidence type="ECO:0000256" key="1">
    <source>
        <dbReference type="ARBA" id="ARBA00022553"/>
    </source>
</evidence>
<dbReference type="EMBL" id="LN829119">
    <property type="protein sequence ID" value="CPR21932.1"/>
    <property type="molecule type" value="Genomic_DNA"/>
</dbReference>
<dbReference type="Gene3D" id="3.40.50.2300">
    <property type="match status" value="1"/>
</dbReference>
<dbReference type="Pfam" id="PF00072">
    <property type="entry name" value="Response_reg"/>
    <property type="match status" value="1"/>
</dbReference>
<protein>
    <submittedName>
        <fullName evidence="4">Chemotaxis protein CheY</fullName>
    </submittedName>
</protein>
<dbReference type="SUPFAM" id="SSF52172">
    <property type="entry name" value="CheY-like"/>
    <property type="match status" value="1"/>
</dbReference>
<dbReference type="InterPro" id="IPR011006">
    <property type="entry name" value="CheY-like_superfamily"/>
</dbReference>
<dbReference type="KEGG" id="fiy:BN1229_v1_3365"/>